<reference evidence="2" key="1">
    <citation type="submission" date="2023-04" db="EMBL/GenBank/DDBJ databases">
        <title>Aspergillus oryzae NBRC 4228.</title>
        <authorList>
            <person name="Ichikawa N."/>
            <person name="Sato H."/>
            <person name="Tonouchi N."/>
        </authorList>
    </citation>
    <scope>NUCLEOTIDE SEQUENCE</scope>
    <source>
        <strain evidence="2">NBRC 4228</strain>
    </source>
</reference>
<evidence type="ECO:0000313" key="3">
    <source>
        <dbReference type="Proteomes" id="UP001165205"/>
    </source>
</evidence>
<feature type="region of interest" description="Disordered" evidence="1">
    <location>
        <begin position="14"/>
        <end position="44"/>
    </location>
</feature>
<proteinExistence type="predicted"/>
<protein>
    <submittedName>
        <fullName evidence="2">Unnamed protein product</fullName>
    </submittedName>
</protein>
<accession>A0AAN4Z002</accession>
<evidence type="ECO:0000256" key="1">
    <source>
        <dbReference type="SAM" id="MobiDB-lite"/>
    </source>
</evidence>
<organism evidence="2 3">
    <name type="scientific">Aspergillus oryzae</name>
    <name type="common">Yellow koji mold</name>
    <dbReference type="NCBI Taxonomy" id="5062"/>
    <lineage>
        <taxon>Eukaryota</taxon>
        <taxon>Fungi</taxon>
        <taxon>Dikarya</taxon>
        <taxon>Ascomycota</taxon>
        <taxon>Pezizomycotina</taxon>
        <taxon>Eurotiomycetes</taxon>
        <taxon>Eurotiomycetidae</taxon>
        <taxon>Eurotiales</taxon>
        <taxon>Aspergillaceae</taxon>
        <taxon>Aspergillus</taxon>
        <taxon>Aspergillus subgen. Circumdati</taxon>
    </lineage>
</organism>
<gene>
    <name evidence="2" type="ORF">Aory04_001327300</name>
</gene>
<comment type="caution">
    <text evidence="2">The sequence shown here is derived from an EMBL/GenBank/DDBJ whole genome shotgun (WGS) entry which is preliminary data.</text>
</comment>
<evidence type="ECO:0000313" key="2">
    <source>
        <dbReference type="EMBL" id="GMG38611.1"/>
    </source>
</evidence>
<dbReference type="Proteomes" id="UP001165205">
    <property type="component" value="Unassembled WGS sequence"/>
</dbReference>
<dbReference type="AlphaFoldDB" id="A0AAN4Z002"/>
<dbReference type="EMBL" id="BSYA01000324">
    <property type="protein sequence ID" value="GMG38611.1"/>
    <property type="molecule type" value="Genomic_DNA"/>
</dbReference>
<feature type="compositionally biased region" description="Polar residues" evidence="1">
    <location>
        <begin position="25"/>
        <end position="44"/>
    </location>
</feature>
<name>A0AAN4Z002_ASPOZ</name>
<sequence length="90" mass="9872">MPQDSLNYLVPNMYPSEMEVDPPDNNHTTGSFQTPVQSTSNISPASPITQNLLAALLNRYLPSPSTLATIVHSDSIPEPLEAYLIVVHRL</sequence>